<dbReference type="GO" id="GO:0000492">
    <property type="term" value="P:box C/D snoRNP assembly"/>
    <property type="evidence" value="ECO:0007669"/>
    <property type="project" value="TreeGrafter"/>
</dbReference>
<dbReference type="Gene3D" id="3.30.60.190">
    <property type="match status" value="1"/>
</dbReference>
<dbReference type="GO" id="GO:0000463">
    <property type="term" value="P:maturation of LSU-rRNA from tricistronic rRNA transcript (SSU-rRNA, 5.8S rRNA, LSU-rRNA)"/>
    <property type="evidence" value="ECO:0007669"/>
    <property type="project" value="TreeGrafter"/>
</dbReference>
<evidence type="ECO:0000313" key="8">
    <source>
        <dbReference type="Proteomes" id="UP001174691"/>
    </source>
</evidence>
<dbReference type="PROSITE" id="PS00028">
    <property type="entry name" value="ZINC_FINGER_C2H2_1"/>
    <property type="match status" value="1"/>
</dbReference>
<evidence type="ECO:0000256" key="1">
    <source>
        <dbReference type="ARBA" id="ARBA00022723"/>
    </source>
</evidence>
<sequence>MDPPEGSDTRGSDSPSNGPATAQAADAETSAPPISQVSKLSINNAPPTSQKPNSDDRTSAEFSITAPVTVFKQVPEPPQEGAATARQPGKSQRICGVCDKEPGKYKCPRCGMYYCSVPCSKAHKANHPPDPPPPPQATPAPQISRTKRPHEPEDPYSVLLDHRSDLERLFAKYPNLESDLIQIERATLPPLDSFPPAAGGLPTRYQPPQQHQRQQEPWTRQVGLKKGAAALKKARMDPSEDGDAVREYCELVLHLLSTSRQRRDSEALDVVRRETVDEERGVIKRLIKMEEE</sequence>
<evidence type="ECO:0000256" key="4">
    <source>
        <dbReference type="PROSITE-ProRule" id="PRU00453"/>
    </source>
</evidence>
<dbReference type="PROSITE" id="PS51083">
    <property type="entry name" value="ZF_HIT"/>
    <property type="match status" value="1"/>
</dbReference>
<gene>
    <name evidence="7" type="ORF">NKR19_g7245</name>
</gene>
<feature type="region of interest" description="Disordered" evidence="5">
    <location>
        <begin position="121"/>
        <end position="159"/>
    </location>
</feature>
<dbReference type="Pfam" id="PF04438">
    <property type="entry name" value="zf-HIT"/>
    <property type="match status" value="1"/>
</dbReference>
<dbReference type="InterPro" id="IPR007529">
    <property type="entry name" value="Znf_HIT"/>
</dbReference>
<feature type="region of interest" description="Disordered" evidence="5">
    <location>
        <begin position="1"/>
        <end position="94"/>
    </location>
</feature>
<protein>
    <recommendedName>
        <fullName evidence="6">HIT-type domain-containing protein</fullName>
    </recommendedName>
</protein>
<dbReference type="GO" id="GO:0005634">
    <property type="term" value="C:nucleus"/>
    <property type="evidence" value="ECO:0007669"/>
    <property type="project" value="TreeGrafter"/>
</dbReference>
<proteinExistence type="predicted"/>
<dbReference type="InterPro" id="IPR013087">
    <property type="entry name" value="Znf_C2H2_type"/>
</dbReference>
<evidence type="ECO:0000259" key="6">
    <source>
        <dbReference type="PROSITE" id="PS51083"/>
    </source>
</evidence>
<dbReference type="Proteomes" id="UP001174691">
    <property type="component" value="Unassembled WGS sequence"/>
</dbReference>
<evidence type="ECO:0000256" key="2">
    <source>
        <dbReference type="ARBA" id="ARBA00022771"/>
    </source>
</evidence>
<dbReference type="InterPro" id="IPR051639">
    <property type="entry name" value="BCD1"/>
</dbReference>
<evidence type="ECO:0000256" key="5">
    <source>
        <dbReference type="SAM" id="MobiDB-lite"/>
    </source>
</evidence>
<organism evidence="7 8">
    <name type="scientific">Coniochaeta hoffmannii</name>
    <dbReference type="NCBI Taxonomy" id="91930"/>
    <lineage>
        <taxon>Eukaryota</taxon>
        <taxon>Fungi</taxon>
        <taxon>Dikarya</taxon>
        <taxon>Ascomycota</taxon>
        <taxon>Pezizomycotina</taxon>
        <taxon>Sordariomycetes</taxon>
        <taxon>Sordariomycetidae</taxon>
        <taxon>Coniochaetales</taxon>
        <taxon>Coniochaetaceae</taxon>
        <taxon>Coniochaeta</taxon>
    </lineage>
</organism>
<keyword evidence="3" id="KW-0862">Zinc</keyword>
<evidence type="ECO:0000256" key="3">
    <source>
        <dbReference type="ARBA" id="ARBA00022833"/>
    </source>
</evidence>
<comment type="caution">
    <text evidence="7">The sequence shown here is derived from an EMBL/GenBank/DDBJ whole genome shotgun (WGS) entry which is preliminary data.</text>
</comment>
<keyword evidence="8" id="KW-1185">Reference proteome</keyword>
<reference evidence="7" key="1">
    <citation type="submission" date="2022-07" db="EMBL/GenBank/DDBJ databases">
        <title>Fungi with potential for degradation of polypropylene.</title>
        <authorList>
            <person name="Gostincar C."/>
        </authorList>
    </citation>
    <scope>NUCLEOTIDE SEQUENCE</scope>
    <source>
        <strain evidence="7">EXF-13287</strain>
    </source>
</reference>
<feature type="compositionally biased region" description="Low complexity" evidence="5">
    <location>
        <begin position="19"/>
        <end position="33"/>
    </location>
</feature>
<name>A0AA38RIC9_9PEZI</name>
<evidence type="ECO:0000313" key="7">
    <source>
        <dbReference type="EMBL" id="KAJ9142301.1"/>
    </source>
</evidence>
<dbReference type="AlphaFoldDB" id="A0AA38RIC9"/>
<keyword evidence="2 4" id="KW-0863">Zinc-finger</keyword>
<feature type="compositionally biased region" description="Pro residues" evidence="5">
    <location>
        <begin position="128"/>
        <end position="138"/>
    </location>
</feature>
<dbReference type="PANTHER" id="PTHR13483">
    <property type="entry name" value="BOX C_D SNORNA PROTEIN 1-RELATED"/>
    <property type="match status" value="1"/>
</dbReference>
<dbReference type="GO" id="GO:0070761">
    <property type="term" value="C:pre-snoRNP complex"/>
    <property type="evidence" value="ECO:0007669"/>
    <property type="project" value="TreeGrafter"/>
</dbReference>
<dbReference type="SUPFAM" id="SSF144232">
    <property type="entry name" value="HIT/MYND zinc finger-like"/>
    <property type="match status" value="1"/>
</dbReference>
<dbReference type="EMBL" id="JANBVN010000123">
    <property type="protein sequence ID" value="KAJ9142301.1"/>
    <property type="molecule type" value="Genomic_DNA"/>
</dbReference>
<dbReference type="CDD" id="cd23024">
    <property type="entry name" value="zf-HIT_ZNHIT2-3"/>
    <property type="match status" value="1"/>
</dbReference>
<dbReference type="GO" id="GO:0008270">
    <property type="term" value="F:zinc ion binding"/>
    <property type="evidence" value="ECO:0007669"/>
    <property type="project" value="UniProtKB-UniRule"/>
</dbReference>
<feature type="compositionally biased region" description="Polar residues" evidence="5">
    <location>
        <begin position="35"/>
        <end position="52"/>
    </location>
</feature>
<dbReference type="PANTHER" id="PTHR13483:SF11">
    <property type="entry name" value="ZINC FINGER HIT DOMAIN-CONTAINING PROTEIN 3"/>
    <property type="match status" value="1"/>
</dbReference>
<feature type="domain" description="HIT-type" evidence="6">
    <location>
        <begin position="95"/>
        <end position="128"/>
    </location>
</feature>
<keyword evidence="1" id="KW-0479">Metal-binding</keyword>
<dbReference type="GO" id="GO:0048254">
    <property type="term" value="P:snoRNA localization"/>
    <property type="evidence" value="ECO:0007669"/>
    <property type="project" value="TreeGrafter"/>
</dbReference>
<accession>A0AA38RIC9</accession>